<protein>
    <recommendedName>
        <fullName evidence="2">Tubulin-specific chaperone D</fullName>
    </recommendedName>
</protein>
<keyword evidence="7" id="KW-1185">Reference proteome</keyword>
<dbReference type="InterPro" id="IPR058033">
    <property type="entry name" value="ARM_TBCD_2nd"/>
</dbReference>
<dbReference type="InterPro" id="IPR016024">
    <property type="entry name" value="ARM-type_fold"/>
</dbReference>
<dbReference type="Proteomes" id="UP001148838">
    <property type="component" value="Unassembled WGS sequence"/>
</dbReference>
<comment type="similarity">
    <text evidence="1">Belongs to the TBCD family.</text>
</comment>
<evidence type="ECO:0000256" key="3">
    <source>
        <dbReference type="ARBA" id="ARBA00023186"/>
    </source>
</evidence>
<evidence type="ECO:0000313" key="6">
    <source>
        <dbReference type="EMBL" id="KAJ4450001.1"/>
    </source>
</evidence>
<keyword evidence="3" id="KW-0143">Chaperone</keyword>
<dbReference type="SUPFAM" id="SSF48371">
    <property type="entry name" value="ARM repeat"/>
    <property type="match status" value="1"/>
</dbReference>
<sequence length="1198" mass="134390">MAVDGDMDDIIRDENIGLGCAREMFSEHEEVKSMIEDLKTIYTSTVPLERAYERFLYILDQYQAQPHLLDPHLDNILDKLISIVRDGESPIELKHATFKYLYVLMKVRGYKIVVRHLPHEVSDIEPVLQLLESQDPSDIDNWQTRYVLLLWLSIIVMIPFHMSRLDSFNPEDDRIGGRKTVMERILSVCKMYALSNNLLCVTAFLSSRFLTRSDVKEVHLAGFLDWACNWIVSSDSPVFAQCGSLAAIASILKHGKREDLLPHAPSLLKWILASKYRENPHALVRKYGVKVIQRIGLTFLKMRVAVWRYQRGCRSLAANLSAGDSVTRNTVQQSPIEQKEEEVNEDFEIPDEIEEVIEELMQSLRDTDNVIRWSAAKGIGRVTGRLPKELADEVVGSVLELFSPRESDGAWHGGCLALAELGRRGLLLPQRLGEVVPVVLKALVYDEPRGYVSVGAHIRDAACYVCWAFARAYDTTVLQPYVKDIAGALLVVTVFDREINCRRAASAAFQENVGRQGTFPHGIDILTTADYFAVGIRSNAFLSISVYIAQFEEYTLPLINHLIDMKIGHWDTVIRELTAKALHNLTPKAPNYMAETVLRILLEKASSIDLNTRHGSVMAIAEILHALSCGTREWFQHPGHSGLKYASIFTGLGIVEQVRDLVPNFRERQQFRGLGGELMKQACSLLIEKCSLSLMPFHNCPIIDDWQSLLDECLSHEVPNIRSRAASALPAFFTEYYQLRSEPGGPSEGVNVIKRDALINAYTEQLAANNQTVRMGFSLALGFFPKFMLDDQLHIVIPALIECLKITESTSKWAESRRDALKALTNVCRTVCTGKGLGPELRTHIEQIYCCFLEGLTEYTMDSRGDIGAWVREASMTGLQVLTVQVLKSDPSLLGPELVTKIMVGIAQQAVEKIDRTRAHAGKIFSSLLHSDPPVPNIPYRDDLIKILPAAACEREINWIAESDTFPRFTQLLAFQPFTYNVLLGLVVSVGGLSESLVKHSSASLFAYLKSLQGNNEELERICKTIVCIFQNHQNVSRVTIPLFGFLDCLFSSGCIRSVLENPQCTFASDILEHVKLETGKTREAAKLKGSVDVLSHLVQVSGEVSKRSLVQLCILLCNRFLWVRKTTASKLYEALMLYGEDSVIPEENLDEVMTVLSDTNWEQEVEVVRPIRNQLCTLMGIPIPKVVASIKANTVRS</sequence>
<dbReference type="Pfam" id="PF23579">
    <property type="entry name" value="ARM_TBCD"/>
    <property type="match status" value="1"/>
</dbReference>
<gene>
    <name evidence="6" type="ORF">ANN_01408</name>
</gene>
<dbReference type="Gene3D" id="1.25.10.10">
    <property type="entry name" value="Leucine-rich Repeat Variant"/>
    <property type="match status" value="2"/>
</dbReference>
<organism evidence="6 7">
    <name type="scientific">Periplaneta americana</name>
    <name type="common">American cockroach</name>
    <name type="synonym">Blatta americana</name>
    <dbReference type="NCBI Taxonomy" id="6978"/>
    <lineage>
        <taxon>Eukaryota</taxon>
        <taxon>Metazoa</taxon>
        <taxon>Ecdysozoa</taxon>
        <taxon>Arthropoda</taxon>
        <taxon>Hexapoda</taxon>
        <taxon>Insecta</taxon>
        <taxon>Pterygota</taxon>
        <taxon>Neoptera</taxon>
        <taxon>Polyneoptera</taxon>
        <taxon>Dictyoptera</taxon>
        <taxon>Blattodea</taxon>
        <taxon>Blattoidea</taxon>
        <taxon>Blattidae</taxon>
        <taxon>Blattinae</taxon>
        <taxon>Periplaneta</taxon>
    </lineage>
</organism>
<dbReference type="Pfam" id="PF25767">
    <property type="entry name" value="ARM_TBCD_2nd"/>
    <property type="match status" value="1"/>
</dbReference>
<reference evidence="6 7" key="1">
    <citation type="journal article" date="2022" name="Allergy">
        <title>Genome assembly and annotation of Periplaneta americana reveal a comprehensive cockroach allergen profile.</title>
        <authorList>
            <person name="Wang L."/>
            <person name="Xiong Q."/>
            <person name="Saelim N."/>
            <person name="Wang L."/>
            <person name="Nong W."/>
            <person name="Wan A.T."/>
            <person name="Shi M."/>
            <person name="Liu X."/>
            <person name="Cao Q."/>
            <person name="Hui J.H.L."/>
            <person name="Sookrung N."/>
            <person name="Leung T.F."/>
            <person name="Tungtrongchitr A."/>
            <person name="Tsui S.K.W."/>
        </authorList>
    </citation>
    <scope>NUCLEOTIDE SEQUENCE [LARGE SCALE GENOMIC DNA]</scope>
    <source>
        <strain evidence="6">PWHHKU_190912</strain>
    </source>
</reference>
<feature type="domain" description="Tubulin-folding cofactor D C-terminal" evidence="4">
    <location>
        <begin position="901"/>
        <end position="1086"/>
    </location>
</feature>
<accession>A0ABQ8TVX4</accession>
<dbReference type="Pfam" id="PF12612">
    <property type="entry name" value="TFCD_C"/>
    <property type="match status" value="1"/>
</dbReference>
<dbReference type="PANTHER" id="PTHR12658:SF0">
    <property type="entry name" value="TUBULIN-SPECIFIC CHAPERONE D"/>
    <property type="match status" value="1"/>
</dbReference>
<name>A0ABQ8TVX4_PERAM</name>
<dbReference type="EMBL" id="JAJSOF020000003">
    <property type="protein sequence ID" value="KAJ4450001.1"/>
    <property type="molecule type" value="Genomic_DNA"/>
</dbReference>
<comment type="caution">
    <text evidence="6">The sequence shown here is derived from an EMBL/GenBank/DDBJ whole genome shotgun (WGS) entry which is preliminary data.</text>
</comment>
<dbReference type="PANTHER" id="PTHR12658">
    <property type="entry name" value="BETA-TUBULIN COFACTOR D"/>
    <property type="match status" value="1"/>
</dbReference>
<evidence type="ECO:0000256" key="1">
    <source>
        <dbReference type="ARBA" id="ARBA00006853"/>
    </source>
</evidence>
<feature type="domain" description="Tubulin-folding cofactor D ARM repeats" evidence="5">
    <location>
        <begin position="283"/>
        <end position="523"/>
    </location>
</feature>
<dbReference type="InterPro" id="IPR022577">
    <property type="entry name" value="TBCD_C"/>
</dbReference>
<evidence type="ECO:0000259" key="4">
    <source>
        <dbReference type="Pfam" id="PF12612"/>
    </source>
</evidence>
<dbReference type="InterPro" id="IPR011989">
    <property type="entry name" value="ARM-like"/>
</dbReference>
<dbReference type="InterPro" id="IPR033162">
    <property type="entry name" value="TBCD"/>
</dbReference>
<proteinExistence type="inferred from homology"/>
<evidence type="ECO:0000256" key="2">
    <source>
        <dbReference type="ARBA" id="ARBA00015003"/>
    </source>
</evidence>
<evidence type="ECO:0000259" key="5">
    <source>
        <dbReference type="Pfam" id="PF25767"/>
    </source>
</evidence>
<evidence type="ECO:0000313" key="7">
    <source>
        <dbReference type="Proteomes" id="UP001148838"/>
    </source>
</evidence>